<comment type="caution">
    <text evidence="3">The sequence shown here is derived from an EMBL/GenBank/DDBJ whole genome shotgun (WGS) entry which is preliminary data.</text>
</comment>
<dbReference type="Proteomes" id="UP001176517">
    <property type="component" value="Unassembled WGS sequence"/>
</dbReference>
<feature type="compositionally biased region" description="Polar residues" evidence="2">
    <location>
        <begin position="328"/>
        <end position="353"/>
    </location>
</feature>
<gene>
    <name evidence="3" type="ORF">OC846_003688</name>
</gene>
<evidence type="ECO:0000313" key="3">
    <source>
        <dbReference type="EMBL" id="KAK0550353.1"/>
    </source>
</evidence>
<feature type="compositionally biased region" description="Basic and acidic residues" evidence="2">
    <location>
        <begin position="85"/>
        <end position="97"/>
    </location>
</feature>
<feature type="compositionally biased region" description="Polar residues" evidence="2">
    <location>
        <begin position="215"/>
        <end position="265"/>
    </location>
</feature>
<keyword evidence="1" id="KW-0175">Coiled coil</keyword>
<evidence type="ECO:0000256" key="1">
    <source>
        <dbReference type="SAM" id="Coils"/>
    </source>
</evidence>
<protein>
    <recommendedName>
        <fullName evidence="5">Spc7 kinetochore protein domain-containing protein</fullName>
    </recommendedName>
</protein>
<feature type="compositionally biased region" description="Acidic residues" evidence="2">
    <location>
        <begin position="380"/>
        <end position="391"/>
    </location>
</feature>
<dbReference type="EMBL" id="JAPDMZ010000094">
    <property type="protein sequence ID" value="KAK0550353.1"/>
    <property type="molecule type" value="Genomic_DNA"/>
</dbReference>
<name>A0AAN6JRI5_9BASI</name>
<organism evidence="3 4">
    <name type="scientific">Tilletia horrida</name>
    <dbReference type="NCBI Taxonomy" id="155126"/>
    <lineage>
        <taxon>Eukaryota</taxon>
        <taxon>Fungi</taxon>
        <taxon>Dikarya</taxon>
        <taxon>Basidiomycota</taxon>
        <taxon>Ustilaginomycotina</taxon>
        <taxon>Exobasidiomycetes</taxon>
        <taxon>Tilletiales</taxon>
        <taxon>Tilletiaceae</taxon>
        <taxon>Tilletia</taxon>
    </lineage>
</organism>
<evidence type="ECO:0008006" key="5">
    <source>
        <dbReference type="Google" id="ProtNLM"/>
    </source>
</evidence>
<evidence type="ECO:0000256" key="2">
    <source>
        <dbReference type="SAM" id="MobiDB-lite"/>
    </source>
</evidence>
<feature type="compositionally biased region" description="Acidic residues" evidence="2">
    <location>
        <begin position="191"/>
        <end position="206"/>
    </location>
</feature>
<reference evidence="3" key="1">
    <citation type="journal article" date="2023" name="PhytoFront">
        <title>Draft Genome Resources of Seven Strains of Tilletia horrida, Causal Agent of Kernel Smut of Rice.</title>
        <authorList>
            <person name="Khanal S."/>
            <person name="Antony Babu S."/>
            <person name="Zhou X.G."/>
        </authorList>
    </citation>
    <scope>NUCLEOTIDE SEQUENCE</scope>
    <source>
        <strain evidence="3">TX6</strain>
    </source>
</reference>
<keyword evidence="4" id="KW-1185">Reference proteome</keyword>
<accession>A0AAN6JRI5</accession>
<evidence type="ECO:0000313" key="4">
    <source>
        <dbReference type="Proteomes" id="UP001176517"/>
    </source>
</evidence>
<feature type="compositionally biased region" description="Polar residues" evidence="2">
    <location>
        <begin position="273"/>
        <end position="284"/>
    </location>
</feature>
<feature type="compositionally biased region" description="Polar residues" evidence="2">
    <location>
        <begin position="112"/>
        <end position="121"/>
    </location>
</feature>
<feature type="coiled-coil region" evidence="1">
    <location>
        <begin position="419"/>
        <end position="460"/>
    </location>
</feature>
<proteinExistence type="predicted"/>
<feature type="compositionally biased region" description="Low complexity" evidence="2">
    <location>
        <begin position="122"/>
        <end position="135"/>
    </location>
</feature>
<feature type="region of interest" description="Disordered" evidence="2">
    <location>
        <begin position="1"/>
        <end position="391"/>
    </location>
</feature>
<dbReference type="AlphaFoldDB" id="A0AAN6JRI5"/>
<feature type="compositionally biased region" description="Basic residues" evidence="2">
    <location>
        <begin position="23"/>
        <end position="32"/>
    </location>
</feature>
<sequence length="780" mass="85008">MASSPLRPTQSPRQATANDNRSKQRNAPRKSAVRATPQVFASPSQILADPTDQAQTALANVAGRPSLGGAPDDHTRKKRRVTFSRRQELTDYDREEPTVNIRPASEMPMPDTPSTQSNITQSSVESESMSMDMSMTGIYNQTPVSAHSSHRASSSFASPGSSMSISGYRLSSPHRPSMGRFSVGSARSSAYDDDEDSEEDDDDEDQSMSMDMSMTNVQNAVRPRSSISLYQSRQSLNPQDVSSARSRPSVSFNQSRQSLNPQELSSARPRPSVSFNQSRHSLGSEQAELSRRSPAAQDPVRSRRSSVAQPIETEAQIAGELSMRSRHSLSQQPDRSRHSLNSSDVSRARSSLPVQKVDADLSGASTHHPESMDISTGAEQQDESDDSEADVELQLQDTTVEVQKRARMEAIQACDQEVLADLHEAIDEQASVLNDYRQKRQRANDQLERIQARLNEVLGQKQVLVEAIASARDVYQSIQASTGGNSKMGNGGPLESARLLHGFEKKIPGLHRWTVNLKPNAQLNKRVGAGSKASLVEMVYDSVLILQATLDRNSAAAQAVEAAKGGRRSSSAMSAMSKMPLLRHAQVQLARGTPAGSTRVIQDFAVDVVNDTLQQLTATACSSALVMRTVSHIWQRQTQVQGEFAFLQARRPTEVIRIETTGVPVSMDDSASDRDVNNQALMLSSTVVLKRLRAKIRFHVGCSADMFAGIRVGEGAELDYLDGPAGWEAHTAVIEGVYGDVDSEAMMDQAIECLERSSGQVGPYARLVHACDTLSAIYDV</sequence>
<feature type="compositionally biased region" description="Low complexity" evidence="2">
    <location>
        <begin position="145"/>
        <end position="166"/>
    </location>
</feature>
<feature type="compositionally biased region" description="Polar residues" evidence="2">
    <location>
        <begin position="1"/>
        <end position="19"/>
    </location>
</feature>